<evidence type="ECO:0000313" key="1">
    <source>
        <dbReference type="EMBL" id="MFC5632116.1"/>
    </source>
</evidence>
<accession>A0ABW0UJK4</accession>
<name>A0ABW0UJK4_9STRE</name>
<protein>
    <submittedName>
        <fullName evidence="1">Uncharacterized protein</fullName>
    </submittedName>
</protein>
<reference evidence="2" key="1">
    <citation type="journal article" date="2019" name="Int. J. Syst. Evol. Microbiol.">
        <title>The Global Catalogue of Microorganisms (GCM) 10K type strain sequencing project: providing services to taxonomists for standard genome sequencing and annotation.</title>
        <authorList>
            <consortium name="The Broad Institute Genomics Platform"/>
            <consortium name="The Broad Institute Genome Sequencing Center for Infectious Disease"/>
            <person name="Wu L."/>
            <person name="Ma J."/>
        </authorList>
    </citation>
    <scope>NUCLEOTIDE SEQUENCE [LARGE SCALE GENOMIC DNA]</scope>
    <source>
        <strain evidence="2">DT43</strain>
    </source>
</reference>
<proteinExistence type="predicted"/>
<organism evidence="1 2">
    <name type="scientific">Streptococcus caledonicus</name>
    <dbReference type="NCBI Taxonomy" id="2614158"/>
    <lineage>
        <taxon>Bacteria</taxon>
        <taxon>Bacillati</taxon>
        <taxon>Bacillota</taxon>
        <taxon>Bacilli</taxon>
        <taxon>Lactobacillales</taxon>
        <taxon>Streptococcaceae</taxon>
        <taxon>Streptococcus</taxon>
    </lineage>
</organism>
<gene>
    <name evidence="1" type="ORF">ACFPQ3_11340</name>
</gene>
<dbReference type="Proteomes" id="UP001596110">
    <property type="component" value="Unassembled WGS sequence"/>
</dbReference>
<dbReference type="RefSeq" id="WP_156805896.1">
    <property type="nucleotide sequence ID" value="NZ_JBHSOJ010000033.1"/>
</dbReference>
<keyword evidence="2" id="KW-1185">Reference proteome</keyword>
<dbReference type="EMBL" id="JBHSOJ010000033">
    <property type="protein sequence ID" value="MFC5632116.1"/>
    <property type="molecule type" value="Genomic_DNA"/>
</dbReference>
<sequence length="111" mass="12961">MTFLGVILRVSIQRGYSSNVKIEDVTRKNESDYYNKFRFIDNYKHTDQGIEKFLIYPVEIDIKKLDFYSLKYKKQKLVGIKIGTNRNIESNTAILLETLLPEGVPSLKIKL</sequence>
<comment type="caution">
    <text evidence="1">The sequence shown here is derived from an EMBL/GenBank/DDBJ whole genome shotgun (WGS) entry which is preliminary data.</text>
</comment>
<evidence type="ECO:0000313" key="2">
    <source>
        <dbReference type="Proteomes" id="UP001596110"/>
    </source>
</evidence>